<keyword evidence="2" id="KW-1185">Reference proteome</keyword>
<evidence type="ECO:0000313" key="1">
    <source>
        <dbReference type="EMBL" id="KAI3710721.1"/>
    </source>
</evidence>
<accession>A0ACB9AL72</accession>
<dbReference type="EMBL" id="CM042015">
    <property type="protein sequence ID" value="KAI3710721.1"/>
    <property type="molecule type" value="Genomic_DNA"/>
</dbReference>
<comment type="caution">
    <text evidence="1">The sequence shown here is derived from an EMBL/GenBank/DDBJ whole genome shotgun (WGS) entry which is preliminary data.</text>
</comment>
<reference evidence="2" key="1">
    <citation type="journal article" date="2022" name="Mol. Ecol. Resour.">
        <title>The genomes of chicory, endive, great burdock and yacon provide insights into Asteraceae palaeo-polyploidization history and plant inulin production.</title>
        <authorList>
            <person name="Fan W."/>
            <person name="Wang S."/>
            <person name="Wang H."/>
            <person name="Wang A."/>
            <person name="Jiang F."/>
            <person name="Liu H."/>
            <person name="Zhao H."/>
            <person name="Xu D."/>
            <person name="Zhang Y."/>
        </authorList>
    </citation>
    <scope>NUCLEOTIDE SEQUENCE [LARGE SCALE GENOMIC DNA]</scope>
    <source>
        <strain evidence="2">cv. Punajuju</strain>
    </source>
</reference>
<evidence type="ECO:0000313" key="2">
    <source>
        <dbReference type="Proteomes" id="UP001055811"/>
    </source>
</evidence>
<sequence>MDDVHRVQVMKVSRRRRPQKQDQRILVHFLSAEKINVETHAKRKWVPVRALNRHIPFSSARVNHVVVVHCADPDPVVKKNTNDGLGSETTTTSKPKVSLNEKSTASGSNVESKQADPLEKAKASNDIQNPKVDKSKTVPSKPLEDKEAGNVQKDLKDKEVVEDIEKKNKPDKGPELNNVPKEDKLSSMGKGSFGGEQCDSSFKCTIGNDENHGMVACLSVPGDDSTEVSLLIQNKGKGLLDVDIAAPEFVHLDKTKIQIQENDDQKVMVSIGDGKTEKFITLKTLKGSCSLDFMDFLTHNPMKKSNYMSQLTFSNLFKQTPFLGLISLAFVLVIVSVLVCVTYQRRRFMNSGAKYQKLDSGLPISGGPKIDFDQKDGWNDNWSDDWDDVEAPSTPSMPLTPSISSAGVSSRRVNKDAWKD</sequence>
<protein>
    <submittedName>
        <fullName evidence="1">Uncharacterized protein</fullName>
    </submittedName>
</protein>
<organism evidence="1 2">
    <name type="scientific">Cichorium intybus</name>
    <name type="common">Chicory</name>
    <dbReference type="NCBI Taxonomy" id="13427"/>
    <lineage>
        <taxon>Eukaryota</taxon>
        <taxon>Viridiplantae</taxon>
        <taxon>Streptophyta</taxon>
        <taxon>Embryophyta</taxon>
        <taxon>Tracheophyta</taxon>
        <taxon>Spermatophyta</taxon>
        <taxon>Magnoliopsida</taxon>
        <taxon>eudicotyledons</taxon>
        <taxon>Gunneridae</taxon>
        <taxon>Pentapetalae</taxon>
        <taxon>asterids</taxon>
        <taxon>campanulids</taxon>
        <taxon>Asterales</taxon>
        <taxon>Asteraceae</taxon>
        <taxon>Cichorioideae</taxon>
        <taxon>Cichorieae</taxon>
        <taxon>Cichoriinae</taxon>
        <taxon>Cichorium</taxon>
    </lineage>
</organism>
<proteinExistence type="predicted"/>
<reference evidence="1 2" key="2">
    <citation type="journal article" date="2022" name="Mol. Ecol. Resour.">
        <title>The genomes of chicory, endive, great burdock and yacon provide insights into Asteraceae paleo-polyploidization history and plant inulin production.</title>
        <authorList>
            <person name="Fan W."/>
            <person name="Wang S."/>
            <person name="Wang H."/>
            <person name="Wang A."/>
            <person name="Jiang F."/>
            <person name="Liu H."/>
            <person name="Zhao H."/>
            <person name="Xu D."/>
            <person name="Zhang Y."/>
        </authorList>
    </citation>
    <scope>NUCLEOTIDE SEQUENCE [LARGE SCALE GENOMIC DNA]</scope>
    <source>
        <strain evidence="2">cv. Punajuju</strain>
        <tissue evidence="1">Leaves</tissue>
    </source>
</reference>
<name>A0ACB9AL72_CICIN</name>
<gene>
    <name evidence="1" type="ORF">L2E82_40511</name>
</gene>
<dbReference type="Proteomes" id="UP001055811">
    <property type="component" value="Linkage Group LG07"/>
</dbReference>